<keyword evidence="2" id="KW-1185">Reference proteome</keyword>
<evidence type="ECO:0000313" key="2">
    <source>
        <dbReference type="Proteomes" id="UP000215914"/>
    </source>
</evidence>
<comment type="caution">
    <text evidence="1">The sequence shown here is derived from an EMBL/GenBank/DDBJ whole genome shotgun (WGS) entry which is preliminary data.</text>
</comment>
<reference evidence="1" key="1">
    <citation type="journal article" date="2017" name="Nature">
        <title>The sunflower genome provides insights into oil metabolism, flowering and Asterid evolution.</title>
        <authorList>
            <person name="Badouin H."/>
            <person name="Gouzy J."/>
            <person name="Grassa C.J."/>
            <person name="Murat F."/>
            <person name="Staton S.E."/>
            <person name="Cottret L."/>
            <person name="Lelandais-Briere C."/>
            <person name="Owens G.L."/>
            <person name="Carrere S."/>
            <person name="Mayjonade B."/>
            <person name="Legrand L."/>
            <person name="Gill N."/>
            <person name="Kane N.C."/>
            <person name="Bowers J.E."/>
            <person name="Hubner S."/>
            <person name="Bellec A."/>
            <person name="Berard A."/>
            <person name="Berges H."/>
            <person name="Blanchet N."/>
            <person name="Boniface M.C."/>
            <person name="Brunel D."/>
            <person name="Catrice O."/>
            <person name="Chaidir N."/>
            <person name="Claudel C."/>
            <person name="Donnadieu C."/>
            <person name="Faraut T."/>
            <person name="Fievet G."/>
            <person name="Helmstetter N."/>
            <person name="King M."/>
            <person name="Knapp S.J."/>
            <person name="Lai Z."/>
            <person name="Le Paslier M.C."/>
            <person name="Lippi Y."/>
            <person name="Lorenzon L."/>
            <person name="Mandel J.R."/>
            <person name="Marage G."/>
            <person name="Marchand G."/>
            <person name="Marquand E."/>
            <person name="Bret-Mestries E."/>
            <person name="Morien E."/>
            <person name="Nambeesan S."/>
            <person name="Nguyen T."/>
            <person name="Pegot-Espagnet P."/>
            <person name="Pouilly N."/>
            <person name="Raftis F."/>
            <person name="Sallet E."/>
            <person name="Schiex T."/>
            <person name="Thomas J."/>
            <person name="Vandecasteele C."/>
            <person name="Vares D."/>
            <person name="Vear F."/>
            <person name="Vautrin S."/>
            <person name="Crespi M."/>
            <person name="Mangin B."/>
            <person name="Burke J.M."/>
            <person name="Salse J."/>
            <person name="Munos S."/>
            <person name="Vincourt P."/>
            <person name="Rieseberg L.H."/>
            <person name="Langlade N.B."/>
        </authorList>
    </citation>
    <scope>NUCLEOTIDE SEQUENCE</scope>
    <source>
        <tissue evidence="1">Leaves</tissue>
    </source>
</reference>
<dbReference type="Gramene" id="mRNA:HanXRQr2_Chr15g0697231">
    <property type="protein sequence ID" value="CDS:HanXRQr2_Chr15g0697231.1"/>
    <property type="gene ID" value="HanXRQr2_Chr15g0697231"/>
</dbReference>
<sequence length="75" mass="8278">MTRLFVDLPRVSTTALNPRVPQKLGYPFSHHLYQSSDHFSLSSIEGRRWFCGGDAATMDNGARFTQANDDGSTSG</sequence>
<dbReference type="Proteomes" id="UP000215914">
    <property type="component" value="Unassembled WGS sequence"/>
</dbReference>
<dbReference type="EMBL" id="MNCJ02000330">
    <property type="protein sequence ID" value="KAF5764888.1"/>
    <property type="molecule type" value="Genomic_DNA"/>
</dbReference>
<accession>A0A9K3E2K5</accession>
<organism evidence="1 2">
    <name type="scientific">Helianthus annuus</name>
    <name type="common">Common sunflower</name>
    <dbReference type="NCBI Taxonomy" id="4232"/>
    <lineage>
        <taxon>Eukaryota</taxon>
        <taxon>Viridiplantae</taxon>
        <taxon>Streptophyta</taxon>
        <taxon>Embryophyta</taxon>
        <taxon>Tracheophyta</taxon>
        <taxon>Spermatophyta</taxon>
        <taxon>Magnoliopsida</taxon>
        <taxon>eudicotyledons</taxon>
        <taxon>Gunneridae</taxon>
        <taxon>Pentapetalae</taxon>
        <taxon>asterids</taxon>
        <taxon>campanulids</taxon>
        <taxon>Asterales</taxon>
        <taxon>Asteraceae</taxon>
        <taxon>Asteroideae</taxon>
        <taxon>Heliantheae alliance</taxon>
        <taxon>Heliantheae</taxon>
        <taxon>Helianthus</taxon>
    </lineage>
</organism>
<protein>
    <submittedName>
        <fullName evidence="1">Uncharacterized protein</fullName>
    </submittedName>
</protein>
<reference evidence="1" key="2">
    <citation type="submission" date="2020-06" db="EMBL/GenBank/DDBJ databases">
        <title>Helianthus annuus Genome sequencing and assembly Release 2.</title>
        <authorList>
            <person name="Gouzy J."/>
            <person name="Langlade N."/>
            <person name="Munos S."/>
        </authorList>
    </citation>
    <scope>NUCLEOTIDE SEQUENCE</scope>
    <source>
        <tissue evidence="1">Leaves</tissue>
    </source>
</reference>
<proteinExistence type="predicted"/>
<evidence type="ECO:0000313" key="1">
    <source>
        <dbReference type="EMBL" id="KAF5764888.1"/>
    </source>
</evidence>
<gene>
    <name evidence="1" type="ORF">HanXRQr2_Chr15g0697231</name>
</gene>
<dbReference type="AlphaFoldDB" id="A0A9K3E2K5"/>
<name>A0A9K3E2K5_HELAN</name>